<gene>
    <name evidence="1" type="ORF">CO674_33165</name>
</gene>
<keyword evidence="2" id="KW-1185">Reference proteome</keyword>
<protein>
    <submittedName>
        <fullName evidence="1">Uncharacterized protein</fullName>
    </submittedName>
</protein>
<dbReference type="Proteomes" id="UP000219914">
    <property type="component" value="Unassembled WGS sequence"/>
</dbReference>
<name>A0ABX4JHT7_9HYPH</name>
<dbReference type="EMBL" id="NWSY01000047">
    <property type="protein sequence ID" value="PDT19415.1"/>
    <property type="molecule type" value="Genomic_DNA"/>
</dbReference>
<evidence type="ECO:0000313" key="2">
    <source>
        <dbReference type="Proteomes" id="UP000219914"/>
    </source>
</evidence>
<accession>A0ABX4JHT7</accession>
<comment type="caution">
    <text evidence="1">The sequence shown here is derived from an EMBL/GenBank/DDBJ whole genome shotgun (WGS) entry which is preliminary data.</text>
</comment>
<sequence>MVLRQFGSVQFKPGSGRVAPMSPSQLILLRYFNGRVFIPASPHTNSGPNMNATMLDHTGSRESTKRVQQSNAAAIGVAARMARICPKFAERDPDLGQTMRTGACSKFDEICTLYEYPAELEIISHAADARA</sequence>
<evidence type="ECO:0000313" key="1">
    <source>
        <dbReference type="EMBL" id="PDT19415.1"/>
    </source>
</evidence>
<proteinExistence type="predicted"/>
<reference evidence="1 2" key="1">
    <citation type="submission" date="2017-09" db="EMBL/GenBank/DDBJ databases">
        <title>Comparative genomics of rhizobia isolated from Phaseolus vulgaris in China.</title>
        <authorList>
            <person name="Tong W."/>
        </authorList>
    </citation>
    <scope>NUCLEOTIDE SEQUENCE [LARGE SCALE GENOMIC DNA]</scope>
    <source>
        <strain evidence="1 2">FH14</strain>
    </source>
</reference>
<organism evidence="1 2">
    <name type="scientific">Rhizobium hidalgonense</name>
    <dbReference type="NCBI Taxonomy" id="1538159"/>
    <lineage>
        <taxon>Bacteria</taxon>
        <taxon>Pseudomonadati</taxon>
        <taxon>Pseudomonadota</taxon>
        <taxon>Alphaproteobacteria</taxon>
        <taxon>Hyphomicrobiales</taxon>
        <taxon>Rhizobiaceae</taxon>
        <taxon>Rhizobium/Agrobacterium group</taxon>
        <taxon>Rhizobium</taxon>
    </lineage>
</organism>